<dbReference type="Pfam" id="PF02737">
    <property type="entry name" value="3HCDH_N"/>
    <property type="match status" value="1"/>
</dbReference>
<dbReference type="Proteomes" id="UP001239445">
    <property type="component" value="Unassembled WGS sequence"/>
</dbReference>
<evidence type="ECO:0000256" key="1">
    <source>
        <dbReference type="ARBA" id="ARBA00023002"/>
    </source>
</evidence>
<dbReference type="PANTHER" id="PTHR48075:SF3">
    <property type="entry name" value="3-HYDROXYACYL-COA DEHYDROGENASE"/>
    <property type="match status" value="1"/>
</dbReference>
<dbReference type="GO" id="GO:0070403">
    <property type="term" value="F:NAD+ binding"/>
    <property type="evidence" value="ECO:0007669"/>
    <property type="project" value="InterPro"/>
</dbReference>
<dbReference type="SUPFAM" id="SSF48179">
    <property type="entry name" value="6-phosphogluconate dehydrogenase C-terminal domain-like"/>
    <property type="match status" value="1"/>
</dbReference>
<dbReference type="InterPro" id="IPR013328">
    <property type="entry name" value="6PGD_dom2"/>
</dbReference>
<evidence type="ECO:0000259" key="4">
    <source>
        <dbReference type="Pfam" id="PF02737"/>
    </source>
</evidence>
<feature type="region of interest" description="Disordered" evidence="2">
    <location>
        <begin position="57"/>
        <end position="110"/>
    </location>
</feature>
<dbReference type="InterPro" id="IPR006176">
    <property type="entry name" value="3-OHacyl-CoA_DH_NAD-bd"/>
</dbReference>
<name>A0AAJ0BDH8_9PEZI</name>
<feature type="compositionally biased region" description="Polar residues" evidence="2">
    <location>
        <begin position="68"/>
        <end position="84"/>
    </location>
</feature>
<dbReference type="InterPro" id="IPR008927">
    <property type="entry name" value="6-PGluconate_DH-like_C_sf"/>
</dbReference>
<dbReference type="EMBL" id="MU839833">
    <property type="protein sequence ID" value="KAK1755860.1"/>
    <property type="molecule type" value="Genomic_DNA"/>
</dbReference>
<protein>
    <recommendedName>
        <fullName evidence="7">3-hydroxyacyl-CoA dehydrogenase</fullName>
    </recommendedName>
</protein>
<dbReference type="InterPro" id="IPR036291">
    <property type="entry name" value="NAD(P)-bd_dom_sf"/>
</dbReference>
<gene>
    <name evidence="5" type="ORF">QBC47DRAFT_381510</name>
</gene>
<reference evidence="5" key="1">
    <citation type="submission" date="2023-06" db="EMBL/GenBank/DDBJ databases">
        <title>Genome-scale phylogeny and comparative genomics of the fungal order Sordariales.</title>
        <authorList>
            <consortium name="Lawrence Berkeley National Laboratory"/>
            <person name="Hensen N."/>
            <person name="Bonometti L."/>
            <person name="Westerberg I."/>
            <person name="Brannstrom I.O."/>
            <person name="Guillou S."/>
            <person name="Cros-Aarteil S."/>
            <person name="Calhoun S."/>
            <person name="Haridas S."/>
            <person name="Kuo A."/>
            <person name="Mondo S."/>
            <person name="Pangilinan J."/>
            <person name="Riley R."/>
            <person name="Labutti K."/>
            <person name="Andreopoulos B."/>
            <person name="Lipzen A."/>
            <person name="Chen C."/>
            <person name="Yanf M."/>
            <person name="Daum C."/>
            <person name="Ng V."/>
            <person name="Clum A."/>
            <person name="Steindorff A."/>
            <person name="Ohm R."/>
            <person name="Martin F."/>
            <person name="Silar P."/>
            <person name="Natvig D."/>
            <person name="Lalanne C."/>
            <person name="Gautier V."/>
            <person name="Ament-Velasquez S.L."/>
            <person name="Kruys A."/>
            <person name="Hutchinson M.I."/>
            <person name="Powell A.J."/>
            <person name="Barry K."/>
            <person name="Miller A.N."/>
            <person name="Grigoriev I.V."/>
            <person name="Debuchy R."/>
            <person name="Gladieux P."/>
            <person name="Thoren M.H."/>
            <person name="Johannesson H."/>
        </authorList>
    </citation>
    <scope>NUCLEOTIDE SEQUENCE</scope>
    <source>
        <strain evidence="5">PSN4</strain>
    </source>
</reference>
<dbReference type="AlphaFoldDB" id="A0AAJ0BDH8"/>
<dbReference type="InterPro" id="IPR006108">
    <property type="entry name" value="3HC_DH_C"/>
</dbReference>
<evidence type="ECO:0000256" key="2">
    <source>
        <dbReference type="SAM" id="MobiDB-lite"/>
    </source>
</evidence>
<proteinExistence type="predicted"/>
<comment type="caution">
    <text evidence="5">The sequence shown here is derived from an EMBL/GenBank/DDBJ whole genome shotgun (WGS) entry which is preliminary data.</text>
</comment>
<dbReference type="GO" id="GO:0006631">
    <property type="term" value="P:fatty acid metabolic process"/>
    <property type="evidence" value="ECO:0007669"/>
    <property type="project" value="InterPro"/>
</dbReference>
<dbReference type="SUPFAM" id="SSF51735">
    <property type="entry name" value="NAD(P)-binding Rossmann-fold domains"/>
    <property type="match status" value="1"/>
</dbReference>
<feature type="domain" description="3-hydroxyacyl-CoA dehydrogenase NAD binding" evidence="4">
    <location>
        <begin position="118"/>
        <end position="314"/>
    </location>
</feature>
<dbReference type="PANTHER" id="PTHR48075">
    <property type="entry name" value="3-HYDROXYACYL-COA DEHYDROGENASE FAMILY PROTEIN"/>
    <property type="match status" value="1"/>
</dbReference>
<dbReference type="Gene3D" id="1.10.1040.10">
    <property type="entry name" value="N-(1-d-carboxylethyl)-l-norvaline Dehydrogenase, domain 2"/>
    <property type="match status" value="1"/>
</dbReference>
<organism evidence="5 6">
    <name type="scientific">Echria macrotheca</name>
    <dbReference type="NCBI Taxonomy" id="438768"/>
    <lineage>
        <taxon>Eukaryota</taxon>
        <taxon>Fungi</taxon>
        <taxon>Dikarya</taxon>
        <taxon>Ascomycota</taxon>
        <taxon>Pezizomycotina</taxon>
        <taxon>Sordariomycetes</taxon>
        <taxon>Sordariomycetidae</taxon>
        <taxon>Sordariales</taxon>
        <taxon>Schizotheciaceae</taxon>
        <taxon>Echria</taxon>
    </lineage>
</organism>
<evidence type="ECO:0000259" key="3">
    <source>
        <dbReference type="Pfam" id="PF00725"/>
    </source>
</evidence>
<dbReference type="Gene3D" id="3.40.50.720">
    <property type="entry name" value="NAD(P)-binding Rossmann-like Domain"/>
    <property type="match status" value="1"/>
</dbReference>
<keyword evidence="1" id="KW-0560">Oxidoreductase</keyword>
<evidence type="ECO:0000313" key="6">
    <source>
        <dbReference type="Proteomes" id="UP001239445"/>
    </source>
</evidence>
<accession>A0AAJ0BDH8</accession>
<evidence type="ECO:0000313" key="5">
    <source>
        <dbReference type="EMBL" id="KAK1755860.1"/>
    </source>
</evidence>
<keyword evidence="6" id="KW-1185">Reference proteome</keyword>
<evidence type="ECO:0008006" key="7">
    <source>
        <dbReference type="Google" id="ProtNLM"/>
    </source>
</evidence>
<dbReference type="GO" id="GO:0016616">
    <property type="term" value="F:oxidoreductase activity, acting on the CH-OH group of donors, NAD or NADP as acceptor"/>
    <property type="evidence" value="ECO:0007669"/>
    <property type="project" value="InterPro"/>
</dbReference>
<sequence>MASSLITVLPPSTSALANTMAGSPALALKLFRGPLTKTKLSVVRVLYPPIRGLVTTSHKTNAPRPSVSLPTPIQQHLPFSTTKPSPFLFASVRDGGSPAPPSSQWTPPSEECLDERPVLIVGAGNLGRRIALVWASSSRPVTIYDASKKSIDEAIEYITDNLGEYCTWRGTPPGHVFGTTDLRVATTTGRYESSLLSETTSEAEHIELVSGAKGPWMAVECISPDILSAKLDMLAQLEDLLPPGCIIASNSSSLSTSEMAPHLRYAANRLLNTHYFIPPRNLMVELMSSTQTDPAIFPFLQRQMRRVGLTPITVPAGIQSTGLIFNRIWAACKRETLAVVSEGVATPADVDALFRDFFHAEKGPCERMDEVGLDVVANVEQHALERRPELGRLHVLRWLERQYLERGRLGEKTGDGLFTEKEREGLKALHKAMRFPEVEETSGA</sequence>
<feature type="domain" description="3-hydroxyacyl-CoA dehydrogenase C-terminal" evidence="3">
    <location>
        <begin position="322"/>
        <end position="418"/>
    </location>
</feature>
<dbReference type="Pfam" id="PF00725">
    <property type="entry name" value="3HCDH"/>
    <property type="match status" value="1"/>
</dbReference>